<proteinExistence type="predicted"/>
<dbReference type="InterPro" id="IPR058240">
    <property type="entry name" value="rSAM_sf"/>
</dbReference>
<dbReference type="PROSITE" id="PS51918">
    <property type="entry name" value="RADICAL_SAM"/>
    <property type="match status" value="1"/>
</dbReference>
<feature type="domain" description="Radical SAM core" evidence="8">
    <location>
        <begin position="2"/>
        <end position="214"/>
    </location>
</feature>
<keyword evidence="6" id="KW-0411">Iron-sulfur</keyword>
<dbReference type="NCBIfam" id="NF038283">
    <property type="entry name" value="viperin_w_prok"/>
    <property type="match status" value="1"/>
</dbReference>
<dbReference type="PANTHER" id="PTHR21339:SF0">
    <property type="entry name" value="S-ADENOSYLMETHIONINE-DEPENDENT NUCLEOTIDE DEHYDRATASE RSAD2"/>
    <property type="match status" value="1"/>
</dbReference>
<reference evidence="9 10" key="1">
    <citation type="submission" date="2016-10" db="EMBL/GenBank/DDBJ databases">
        <title>Complete genome of the TMA-utilizing, human hosted archaeon Methanomethylophilus alvus Gen. nov, sp. nov., strain Mx-05, derived from a pure culture.</title>
        <authorList>
            <person name="Brugere J.-F."/>
            <person name="Ben Hania W."/>
            <person name="Chaudhary P.P."/>
            <person name="Gaci N."/>
            <person name="Borrel G."/>
            <person name="Cao Van Tuat L."/>
            <person name="Fardeau M.-L."/>
            <person name="Harris H.M.B."/>
            <person name="O'Toole P.W."/>
            <person name="Ollivier B."/>
        </authorList>
    </citation>
    <scope>NUCLEOTIDE SEQUENCE [LARGE SCALE GENOMIC DNA]</scope>
    <source>
        <strain evidence="9 10">Mx-05</strain>
    </source>
</reference>
<dbReference type="Gene3D" id="3.20.20.70">
    <property type="entry name" value="Aldolase class I"/>
    <property type="match status" value="1"/>
</dbReference>
<keyword evidence="7" id="KW-0051">Antiviral defense</keyword>
<dbReference type="InterPro" id="IPR051196">
    <property type="entry name" value="RSAD2/Viperin_antiviral"/>
</dbReference>
<protein>
    <submittedName>
        <fullName evidence="9">Radical SAM protein</fullName>
    </submittedName>
</protein>
<dbReference type="Proteomes" id="UP000273278">
    <property type="component" value="Chromosome"/>
</dbReference>
<dbReference type="SFLD" id="SFLDG01067">
    <property type="entry name" value="SPASM/twitch_domain_containing"/>
    <property type="match status" value="1"/>
</dbReference>
<dbReference type="InterPro" id="IPR007197">
    <property type="entry name" value="rSAM"/>
</dbReference>
<organism evidence="9 10">
    <name type="scientific">Methanomethylophilus alvi</name>
    <dbReference type="NCBI Taxonomy" id="1291540"/>
    <lineage>
        <taxon>Archaea</taxon>
        <taxon>Methanobacteriati</taxon>
        <taxon>Thermoplasmatota</taxon>
        <taxon>Thermoplasmata</taxon>
        <taxon>Methanomassiliicoccales</taxon>
        <taxon>Methanomethylophilaceae</taxon>
        <taxon>Methanomethylophilus</taxon>
    </lineage>
</organism>
<dbReference type="GO" id="GO:0046872">
    <property type="term" value="F:metal ion binding"/>
    <property type="evidence" value="ECO:0007669"/>
    <property type="project" value="UniProtKB-KW"/>
</dbReference>
<dbReference type="EMBL" id="CP017686">
    <property type="protein sequence ID" value="AYQ55668.1"/>
    <property type="molecule type" value="Genomic_DNA"/>
</dbReference>
<keyword evidence="2" id="KW-0004">4Fe-4S</keyword>
<evidence type="ECO:0000313" key="9">
    <source>
        <dbReference type="EMBL" id="AYQ55668.1"/>
    </source>
</evidence>
<evidence type="ECO:0000256" key="3">
    <source>
        <dbReference type="ARBA" id="ARBA00022691"/>
    </source>
</evidence>
<dbReference type="SUPFAM" id="SSF102114">
    <property type="entry name" value="Radical SAM enzymes"/>
    <property type="match status" value="1"/>
</dbReference>
<dbReference type="GO" id="GO:0051539">
    <property type="term" value="F:4 iron, 4 sulfur cluster binding"/>
    <property type="evidence" value="ECO:0007669"/>
    <property type="project" value="UniProtKB-KW"/>
</dbReference>
<evidence type="ECO:0000256" key="2">
    <source>
        <dbReference type="ARBA" id="ARBA00022485"/>
    </source>
</evidence>
<sequence>MRNNGIIKSANLHLTGICNYDCEHCFARNLSRKHITPAEWEPIIDYLAKIGVTKINFAGGEPVLYPQLKELASLVKSKGFTTSIVSNGSLMDEKWFKEMDGLLDWVGLSVDSPSEEDEIVIGRHCRGIRHLENVVRVSEMAHVHGMKVKLNITVVRRSWNKDFHPLVSAMNPERTKVFRALTLKNENDDIPDVWSITDEQFADFKQKHCDIGNIVFEDNSDMVDTYLMFDPLGKWMVNNDQIKAYLPFEILRDKGVEYMLDVEKYYGRDAVYEW</sequence>
<dbReference type="InterPro" id="IPR013785">
    <property type="entry name" value="Aldolase_TIM"/>
</dbReference>
<accession>A0A3G3IIY6</accession>
<dbReference type="GO" id="GO:0051607">
    <property type="term" value="P:defense response to virus"/>
    <property type="evidence" value="ECO:0007669"/>
    <property type="project" value="UniProtKB-KW"/>
</dbReference>
<keyword evidence="4" id="KW-0479">Metal-binding</keyword>
<evidence type="ECO:0000256" key="6">
    <source>
        <dbReference type="ARBA" id="ARBA00023014"/>
    </source>
</evidence>
<dbReference type="CDD" id="cd01335">
    <property type="entry name" value="Radical_SAM"/>
    <property type="match status" value="1"/>
</dbReference>
<evidence type="ECO:0000256" key="7">
    <source>
        <dbReference type="ARBA" id="ARBA00023118"/>
    </source>
</evidence>
<dbReference type="RefSeq" id="WP_015505448.1">
    <property type="nucleotide sequence ID" value="NZ_CAYARW010000029.1"/>
</dbReference>
<gene>
    <name evidence="9" type="ORF">BKD89_07680</name>
</gene>
<evidence type="ECO:0000313" key="10">
    <source>
        <dbReference type="Proteomes" id="UP000273278"/>
    </source>
</evidence>
<keyword evidence="3" id="KW-0949">S-adenosyl-L-methionine</keyword>
<name>A0A3G3IIY6_9ARCH</name>
<dbReference type="GeneID" id="41322334"/>
<evidence type="ECO:0000256" key="1">
    <source>
        <dbReference type="ARBA" id="ARBA00001966"/>
    </source>
</evidence>
<dbReference type="GO" id="GO:0003824">
    <property type="term" value="F:catalytic activity"/>
    <property type="evidence" value="ECO:0007669"/>
    <property type="project" value="InterPro"/>
</dbReference>
<dbReference type="PANTHER" id="PTHR21339">
    <property type="entry name" value="RADICAL S-ADENOSYL METHIONINE DOMAIN-CONTAINING PROTEIN 2"/>
    <property type="match status" value="1"/>
</dbReference>
<dbReference type="Pfam" id="PF04055">
    <property type="entry name" value="Radical_SAM"/>
    <property type="match status" value="1"/>
</dbReference>
<dbReference type="AlphaFoldDB" id="A0A3G3IIY6"/>
<keyword evidence="5" id="KW-0408">Iron</keyword>
<dbReference type="SFLD" id="SFLDS00029">
    <property type="entry name" value="Radical_SAM"/>
    <property type="match status" value="1"/>
</dbReference>
<comment type="cofactor">
    <cofactor evidence="1">
        <name>[4Fe-4S] cluster</name>
        <dbReference type="ChEBI" id="CHEBI:49883"/>
    </cofactor>
</comment>
<evidence type="ECO:0000259" key="8">
    <source>
        <dbReference type="PROSITE" id="PS51918"/>
    </source>
</evidence>
<evidence type="ECO:0000256" key="5">
    <source>
        <dbReference type="ARBA" id="ARBA00023004"/>
    </source>
</evidence>
<evidence type="ECO:0000256" key="4">
    <source>
        <dbReference type="ARBA" id="ARBA00022723"/>
    </source>
</evidence>